<sequence>MRGRWPVRAAGAAAVLVALTTGCSHQDGAASPKAPGASPSAPAATGTPSGYGEMEHKLDAAESAAAAADRDATSAADR</sequence>
<reference evidence="2" key="1">
    <citation type="submission" date="2016-10" db="EMBL/GenBank/DDBJ databases">
        <title>Genome sequence of Streptomyces malaysiense MUSC 136.</title>
        <authorList>
            <person name="Lee L.-H."/>
            <person name="Ser H.-L."/>
        </authorList>
    </citation>
    <scope>NUCLEOTIDE SEQUENCE [LARGE SCALE GENOMIC DNA]</scope>
    <source>
        <strain evidence="2">MUSC 136</strain>
    </source>
</reference>
<dbReference type="PROSITE" id="PS51257">
    <property type="entry name" value="PROKAR_LIPOPROTEIN"/>
    <property type="match status" value="1"/>
</dbReference>
<dbReference type="Proteomes" id="UP000034838">
    <property type="component" value="Unassembled WGS sequence"/>
</dbReference>
<dbReference type="RefSeq" id="WP_071387589.1">
    <property type="nucleotide sequence ID" value="NZ_LBDA02000052.1"/>
</dbReference>
<dbReference type="EMBL" id="LBDA02000052">
    <property type="protein sequence ID" value="OIK25496.1"/>
    <property type="molecule type" value="Genomic_DNA"/>
</dbReference>
<keyword evidence="3" id="KW-1185">Reference proteome</keyword>
<comment type="caution">
    <text evidence="2">The sequence shown here is derived from an EMBL/GenBank/DDBJ whole genome shotgun (WGS) entry which is preliminary data.</text>
</comment>
<evidence type="ECO:0000313" key="3">
    <source>
        <dbReference type="Proteomes" id="UP000034838"/>
    </source>
</evidence>
<protein>
    <submittedName>
        <fullName evidence="2">Uncharacterized protein</fullName>
    </submittedName>
</protein>
<evidence type="ECO:0000313" key="2">
    <source>
        <dbReference type="EMBL" id="OIK25496.1"/>
    </source>
</evidence>
<organism evidence="2 3">
    <name type="scientific">Streptomyces malaysiense</name>
    <dbReference type="NCBI Taxonomy" id="1428626"/>
    <lineage>
        <taxon>Bacteria</taxon>
        <taxon>Bacillati</taxon>
        <taxon>Actinomycetota</taxon>
        <taxon>Actinomycetes</taxon>
        <taxon>Kitasatosporales</taxon>
        <taxon>Streptomycetaceae</taxon>
        <taxon>Streptomyces</taxon>
    </lineage>
</organism>
<accession>A0A1J4Q099</accession>
<feature type="compositionally biased region" description="Low complexity" evidence="1">
    <location>
        <begin position="25"/>
        <end position="50"/>
    </location>
</feature>
<proteinExistence type="predicted"/>
<evidence type="ECO:0000256" key="1">
    <source>
        <dbReference type="SAM" id="MobiDB-lite"/>
    </source>
</evidence>
<gene>
    <name evidence="2" type="ORF">VT52_021800</name>
</gene>
<feature type="compositionally biased region" description="Basic and acidic residues" evidence="1">
    <location>
        <begin position="68"/>
        <end position="78"/>
    </location>
</feature>
<dbReference type="AlphaFoldDB" id="A0A1J4Q099"/>
<name>A0A1J4Q099_9ACTN</name>
<feature type="region of interest" description="Disordered" evidence="1">
    <location>
        <begin position="25"/>
        <end position="78"/>
    </location>
</feature>